<reference evidence="3 4" key="1">
    <citation type="journal article" date="2018" name="BMC Genomics">
        <title>The genome of Naegleria lovaniensis, the basis for a comparative approach to unravel pathogenicity factors of the human pathogenic amoeba N. fowleri.</title>
        <authorList>
            <person name="Liechti N."/>
            <person name="Schurch N."/>
            <person name="Bruggmann R."/>
            <person name="Wittwer M."/>
        </authorList>
    </citation>
    <scope>NUCLEOTIDE SEQUENCE [LARGE SCALE GENOMIC DNA]</scope>
    <source>
        <strain evidence="3 4">ATCC 30569</strain>
    </source>
</reference>
<feature type="region of interest" description="Disordered" evidence="1">
    <location>
        <begin position="469"/>
        <end position="503"/>
    </location>
</feature>
<keyword evidence="2" id="KW-0472">Membrane</keyword>
<keyword evidence="2" id="KW-1133">Transmembrane helix</keyword>
<evidence type="ECO:0000313" key="4">
    <source>
        <dbReference type="Proteomes" id="UP000816034"/>
    </source>
</evidence>
<feature type="transmembrane region" description="Helical" evidence="2">
    <location>
        <begin position="386"/>
        <end position="419"/>
    </location>
</feature>
<feature type="transmembrane region" description="Helical" evidence="2">
    <location>
        <begin position="64"/>
        <end position="90"/>
    </location>
</feature>
<protein>
    <submittedName>
        <fullName evidence="3">Uncharacterized protein</fullName>
    </submittedName>
</protein>
<dbReference type="EMBL" id="PYSW02000031">
    <property type="protein sequence ID" value="KAG2378845.1"/>
    <property type="molecule type" value="Genomic_DNA"/>
</dbReference>
<sequence length="528" mass="59711">MLWTNDDNDCNNDESIHCSKSDDNENIRKFKHHHDNHQDFHTPTQQQPFLLPPQQRKSLCNSSLYIITTSLLLLLGLFAIVSFLSLRYAFSFHSPLSLKFSSSSNTLSFIHKQIHPLVSITSTSSNNADTSITQKVNDAWEDGESIGDFSGLNLTYGHYFQRLYIRNSKRKSTAHWHFESCPIPQETSSGIDGSHLQISSFASLNVINQSNLVIDYLLYPSGHLAEHRHHHTEWRFGKVLLTDIVSLQDVIRQKEDKKKSPSPALLASSDHHVQTVMNQVTDIDSESILKYIFLGSLEFFVSNTSEKEGIPTSDFTKLYTLTPVCFYFNQFQWSENIFIPGYPYSAGNTVLSLQANPNMSCADILRRKAFCNETSNVFVFESPGSWTGFLLLLVVLGGIAMVFSVIGGIALVVFAVSWFSWKLYKKYDLNKKKATIVSSLDRHDDSQGDDFGDRRRLLHGDLDIDSHVETQPQEISRRSSQPNTNLEGPNNLRSHSRVNLTSPSPVVSTAEAAHLLGITGRKHFRFFQ</sequence>
<evidence type="ECO:0000256" key="1">
    <source>
        <dbReference type="SAM" id="MobiDB-lite"/>
    </source>
</evidence>
<accession>A0AA88GL98</accession>
<dbReference type="AlphaFoldDB" id="A0AA88GL98"/>
<dbReference type="Proteomes" id="UP000816034">
    <property type="component" value="Unassembled WGS sequence"/>
</dbReference>
<gene>
    <name evidence="3" type="ORF">C9374_007993</name>
</gene>
<comment type="caution">
    <text evidence="3">The sequence shown here is derived from an EMBL/GenBank/DDBJ whole genome shotgun (WGS) entry which is preliminary data.</text>
</comment>
<evidence type="ECO:0000313" key="3">
    <source>
        <dbReference type="EMBL" id="KAG2378845.1"/>
    </source>
</evidence>
<proteinExistence type="predicted"/>
<organism evidence="3 4">
    <name type="scientific">Naegleria lovaniensis</name>
    <name type="common">Amoeba</name>
    <dbReference type="NCBI Taxonomy" id="51637"/>
    <lineage>
        <taxon>Eukaryota</taxon>
        <taxon>Discoba</taxon>
        <taxon>Heterolobosea</taxon>
        <taxon>Tetramitia</taxon>
        <taxon>Eutetramitia</taxon>
        <taxon>Vahlkampfiidae</taxon>
        <taxon>Naegleria</taxon>
    </lineage>
</organism>
<keyword evidence="4" id="KW-1185">Reference proteome</keyword>
<evidence type="ECO:0000256" key="2">
    <source>
        <dbReference type="SAM" id="Phobius"/>
    </source>
</evidence>
<dbReference type="RefSeq" id="XP_044546107.1">
    <property type="nucleotide sequence ID" value="XM_044698019.1"/>
</dbReference>
<keyword evidence="2" id="KW-0812">Transmembrane</keyword>
<name>A0AA88GL98_NAELO</name>
<dbReference type="GeneID" id="68100447"/>